<name>S7RNN4_GLOTA</name>
<dbReference type="Proteomes" id="UP000030669">
    <property type="component" value="Unassembled WGS sequence"/>
</dbReference>
<dbReference type="OrthoDB" id="2423195at2759"/>
<evidence type="ECO:0000256" key="1">
    <source>
        <dbReference type="SAM" id="Coils"/>
    </source>
</evidence>
<proteinExistence type="predicted"/>
<dbReference type="AlphaFoldDB" id="S7RNN4"/>
<dbReference type="HOGENOM" id="CLU_2855868_0_0_1"/>
<keyword evidence="1" id="KW-0175">Coiled coil</keyword>
<keyword evidence="3" id="KW-1185">Reference proteome</keyword>
<dbReference type="KEGG" id="gtr:GLOTRDRAFT_7992"/>
<dbReference type="RefSeq" id="XP_007864743.1">
    <property type="nucleotide sequence ID" value="XM_007866552.2"/>
</dbReference>
<evidence type="ECO:0000313" key="3">
    <source>
        <dbReference type="Proteomes" id="UP000030669"/>
    </source>
</evidence>
<gene>
    <name evidence="2" type="ORF">GLOTRDRAFT_7992</name>
</gene>
<feature type="non-terminal residue" evidence="2">
    <location>
        <position position="1"/>
    </location>
</feature>
<protein>
    <submittedName>
        <fullName evidence="2">Uncharacterized protein</fullName>
    </submittedName>
</protein>
<feature type="non-terminal residue" evidence="2">
    <location>
        <position position="65"/>
    </location>
</feature>
<dbReference type="EMBL" id="KB469300">
    <property type="protein sequence ID" value="EPQ56110.1"/>
    <property type="molecule type" value="Genomic_DNA"/>
</dbReference>
<accession>S7RNN4</accession>
<sequence>ELEKSTRLKEAIKRQKETKQRQEALVQQKIRDMGVCEQGYAWIKEEGGYRCAGGSHFLSNSEIGI</sequence>
<feature type="coiled-coil region" evidence="1">
    <location>
        <begin position="2"/>
        <end position="32"/>
    </location>
</feature>
<reference evidence="2 3" key="1">
    <citation type="journal article" date="2012" name="Science">
        <title>The Paleozoic origin of enzymatic lignin decomposition reconstructed from 31 fungal genomes.</title>
        <authorList>
            <person name="Floudas D."/>
            <person name="Binder M."/>
            <person name="Riley R."/>
            <person name="Barry K."/>
            <person name="Blanchette R.A."/>
            <person name="Henrissat B."/>
            <person name="Martinez A.T."/>
            <person name="Otillar R."/>
            <person name="Spatafora J.W."/>
            <person name="Yadav J.S."/>
            <person name="Aerts A."/>
            <person name="Benoit I."/>
            <person name="Boyd A."/>
            <person name="Carlson A."/>
            <person name="Copeland A."/>
            <person name="Coutinho P.M."/>
            <person name="de Vries R.P."/>
            <person name="Ferreira P."/>
            <person name="Findley K."/>
            <person name="Foster B."/>
            <person name="Gaskell J."/>
            <person name="Glotzer D."/>
            <person name="Gorecki P."/>
            <person name="Heitman J."/>
            <person name="Hesse C."/>
            <person name="Hori C."/>
            <person name="Igarashi K."/>
            <person name="Jurgens J.A."/>
            <person name="Kallen N."/>
            <person name="Kersten P."/>
            <person name="Kohler A."/>
            <person name="Kuees U."/>
            <person name="Kumar T.K.A."/>
            <person name="Kuo A."/>
            <person name="LaButti K."/>
            <person name="Larrondo L.F."/>
            <person name="Lindquist E."/>
            <person name="Ling A."/>
            <person name="Lombard V."/>
            <person name="Lucas S."/>
            <person name="Lundell T."/>
            <person name="Martin R."/>
            <person name="McLaughlin D.J."/>
            <person name="Morgenstern I."/>
            <person name="Morin E."/>
            <person name="Murat C."/>
            <person name="Nagy L.G."/>
            <person name="Nolan M."/>
            <person name="Ohm R.A."/>
            <person name="Patyshakuliyeva A."/>
            <person name="Rokas A."/>
            <person name="Ruiz-Duenas F.J."/>
            <person name="Sabat G."/>
            <person name="Salamov A."/>
            <person name="Samejima M."/>
            <person name="Schmutz J."/>
            <person name="Slot J.C."/>
            <person name="St John F."/>
            <person name="Stenlid J."/>
            <person name="Sun H."/>
            <person name="Sun S."/>
            <person name="Syed K."/>
            <person name="Tsang A."/>
            <person name="Wiebenga A."/>
            <person name="Young D."/>
            <person name="Pisabarro A."/>
            <person name="Eastwood D.C."/>
            <person name="Martin F."/>
            <person name="Cullen D."/>
            <person name="Grigoriev I.V."/>
            <person name="Hibbett D.S."/>
        </authorList>
    </citation>
    <scope>NUCLEOTIDE SEQUENCE [LARGE SCALE GENOMIC DNA]</scope>
    <source>
        <strain evidence="2 3">ATCC 11539</strain>
    </source>
</reference>
<evidence type="ECO:0000313" key="2">
    <source>
        <dbReference type="EMBL" id="EPQ56110.1"/>
    </source>
</evidence>
<organism evidence="2 3">
    <name type="scientific">Gloeophyllum trabeum (strain ATCC 11539 / FP-39264 / Madison 617)</name>
    <name type="common">Brown rot fungus</name>
    <dbReference type="NCBI Taxonomy" id="670483"/>
    <lineage>
        <taxon>Eukaryota</taxon>
        <taxon>Fungi</taxon>
        <taxon>Dikarya</taxon>
        <taxon>Basidiomycota</taxon>
        <taxon>Agaricomycotina</taxon>
        <taxon>Agaricomycetes</taxon>
        <taxon>Gloeophyllales</taxon>
        <taxon>Gloeophyllaceae</taxon>
        <taxon>Gloeophyllum</taxon>
    </lineage>
</organism>
<dbReference type="GeneID" id="19308922"/>